<organism evidence="2 3">
    <name type="scientific">Theobroma cacao</name>
    <name type="common">Cacao</name>
    <name type="synonym">Cocoa</name>
    <dbReference type="NCBI Taxonomy" id="3641"/>
    <lineage>
        <taxon>Eukaryota</taxon>
        <taxon>Viridiplantae</taxon>
        <taxon>Streptophyta</taxon>
        <taxon>Embryophyta</taxon>
        <taxon>Tracheophyta</taxon>
        <taxon>Spermatophyta</taxon>
        <taxon>Magnoliopsida</taxon>
        <taxon>eudicotyledons</taxon>
        <taxon>Gunneridae</taxon>
        <taxon>Pentapetalae</taxon>
        <taxon>rosids</taxon>
        <taxon>malvids</taxon>
        <taxon>Malvales</taxon>
        <taxon>Malvaceae</taxon>
        <taxon>Byttnerioideae</taxon>
        <taxon>Theobroma</taxon>
    </lineage>
</organism>
<dbReference type="EMBL" id="CM001884">
    <property type="protein sequence ID" value="EOY25864.1"/>
    <property type="molecule type" value="Genomic_DNA"/>
</dbReference>
<feature type="transmembrane region" description="Helical" evidence="1">
    <location>
        <begin position="48"/>
        <end position="67"/>
    </location>
</feature>
<name>A0A061GFN9_THECC</name>
<dbReference type="HOGENOM" id="CLU_2780996_0_0_1"/>
<proteinExistence type="predicted"/>
<feature type="transmembrane region" description="Helical" evidence="1">
    <location>
        <begin position="21"/>
        <end position="42"/>
    </location>
</feature>
<dbReference type="Proteomes" id="UP000026915">
    <property type="component" value="Chromosome 6"/>
</dbReference>
<evidence type="ECO:0000256" key="1">
    <source>
        <dbReference type="SAM" id="Phobius"/>
    </source>
</evidence>
<reference evidence="2 3" key="1">
    <citation type="journal article" date="2013" name="Genome Biol.">
        <title>The genome sequence of the most widely cultivated cacao type and its use to identify candidate genes regulating pod color.</title>
        <authorList>
            <person name="Motamayor J.C."/>
            <person name="Mockaitis K."/>
            <person name="Schmutz J."/>
            <person name="Haiminen N."/>
            <person name="Iii D.L."/>
            <person name="Cornejo O."/>
            <person name="Findley S.D."/>
            <person name="Zheng P."/>
            <person name="Utro F."/>
            <person name="Royaert S."/>
            <person name="Saski C."/>
            <person name="Jenkins J."/>
            <person name="Podicheti R."/>
            <person name="Zhao M."/>
            <person name="Scheffler B.E."/>
            <person name="Stack J.C."/>
            <person name="Feltus F.A."/>
            <person name="Mustiga G.M."/>
            <person name="Amores F."/>
            <person name="Phillips W."/>
            <person name="Marelli J.P."/>
            <person name="May G.D."/>
            <person name="Shapiro H."/>
            <person name="Ma J."/>
            <person name="Bustamante C.D."/>
            <person name="Schnell R.J."/>
            <person name="Main D."/>
            <person name="Gilbert D."/>
            <person name="Parida L."/>
            <person name="Kuhn D.N."/>
        </authorList>
    </citation>
    <scope>NUCLEOTIDE SEQUENCE [LARGE SCALE GENOMIC DNA]</scope>
    <source>
        <strain evidence="3">cv. Matina 1-6</strain>
    </source>
</reference>
<dbReference type="Gramene" id="EOY25864">
    <property type="protein sequence ID" value="EOY25864"/>
    <property type="gene ID" value="TCM_027231"/>
</dbReference>
<evidence type="ECO:0000313" key="3">
    <source>
        <dbReference type="Proteomes" id="UP000026915"/>
    </source>
</evidence>
<keyword evidence="3" id="KW-1185">Reference proteome</keyword>
<protein>
    <submittedName>
        <fullName evidence="2">Uncharacterized protein</fullName>
    </submittedName>
</protein>
<accession>A0A061GFN9</accession>
<sequence>MKRKVQDHQRGNSWDTRKVERLFELVFFHLPMQYVSVASIFSSSLYQWYLFLCHALASNYYILYFIVGC</sequence>
<keyword evidence="1" id="KW-0812">Transmembrane</keyword>
<keyword evidence="1" id="KW-1133">Transmembrane helix</keyword>
<evidence type="ECO:0000313" key="2">
    <source>
        <dbReference type="EMBL" id="EOY25864.1"/>
    </source>
</evidence>
<dbReference type="AlphaFoldDB" id="A0A061GFN9"/>
<dbReference type="InParanoid" id="A0A061GFN9"/>
<gene>
    <name evidence="2" type="ORF">TCM_027231</name>
</gene>
<keyword evidence="1" id="KW-0472">Membrane</keyword>